<sequence>MKKSAKHSRRPGSNGQGKKGKGWRSHRRGSVPADCIRSATTATADHARPGTVSGPAADHRKTATTTGTEGQKTGSGPSSRRLSSCCTRAA</sequence>
<proteinExistence type="predicted"/>
<protein>
    <submittedName>
        <fullName evidence="2">Uncharacterized protein</fullName>
    </submittedName>
</protein>
<feature type="compositionally biased region" description="Low complexity" evidence="1">
    <location>
        <begin position="63"/>
        <end position="76"/>
    </location>
</feature>
<feature type="compositionally biased region" description="Basic residues" evidence="1">
    <location>
        <begin position="18"/>
        <end position="29"/>
    </location>
</feature>
<name>A0A8S5LPE9_9CAUD</name>
<reference evidence="2" key="1">
    <citation type="journal article" date="2021" name="Proc. Natl. Acad. Sci. U.S.A.">
        <title>A Catalog of Tens of Thousands of Viruses from Human Metagenomes Reveals Hidden Associations with Chronic Diseases.</title>
        <authorList>
            <person name="Tisza M.J."/>
            <person name="Buck C.B."/>
        </authorList>
    </citation>
    <scope>NUCLEOTIDE SEQUENCE</scope>
    <source>
        <strain evidence="2">CtoiW10</strain>
    </source>
</reference>
<accession>A0A8S5LPE9</accession>
<feature type="region of interest" description="Disordered" evidence="1">
    <location>
        <begin position="1"/>
        <end position="90"/>
    </location>
</feature>
<evidence type="ECO:0000313" key="2">
    <source>
        <dbReference type="EMBL" id="DAD71810.1"/>
    </source>
</evidence>
<evidence type="ECO:0000256" key="1">
    <source>
        <dbReference type="SAM" id="MobiDB-lite"/>
    </source>
</evidence>
<dbReference type="EMBL" id="BK015888">
    <property type="protein sequence ID" value="DAD71810.1"/>
    <property type="molecule type" value="Genomic_DNA"/>
</dbReference>
<feature type="compositionally biased region" description="Polar residues" evidence="1">
    <location>
        <begin position="77"/>
        <end position="90"/>
    </location>
</feature>
<feature type="compositionally biased region" description="Basic residues" evidence="1">
    <location>
        <begin position="1"/>
        <end position="10"/>
    </location>
</feature>
<organism evidence="2">
    <name type="scientific">Siphoviridae sp. ctoiW10</name>
    <dbReference type="NCBI Taxonomy" id="2827592"/>
    <lineage>
        <taxon>Viruses</taxon>
        <taxon>Duplodnaviria</taxon>
        <taxon>Heunggongvirae</taxon>
        <taxon>Uroviricota</taxon>
        <taxon>Caudoviricetes</taxon>
    </lineage>
</organism>